<dbReference type="OrthoDB" id="46263at2157"/>
<evidence type="ECO:0000313" key="2">
    <source>
        <dbReference type="EMBL" id="SAI85042.1"/>
    </source>
</evidence>
<evidence type="ECO:0000313" key="3">
    <source>
        <dbReference type="Proteomes" id="UP000076770"/>
    </source>
</evidence>
<dbReference type="PATRIC" id="fig|2287.9.peg.1526"/>
<proteinExistence type="predicted"/>
<dbReference type="Proteomes" id="UP000076770">
    <property type="component" value="Chromosome i"/>
</dbReference>
<feature type="transmembrane region" description="Helical" evidence="1">
    <location>
        <begin position="7"/>
        <end position="28"/>
    </location>
</feature>
<evidence type="ECO:0008006" key="4">
    <source>
        <dbReference type="Google" id="ProtNLM"/>
    </source>
</evidence>
<reference evidence="3" key="1">
    <citation type="submission" date="2016-04" db="EMBL/GenBank/DDBJ databases">
        <authorList>
            <person name="Shah S.A."/>
            <person name="Garrett R.A."/>
        </authorList>
    </citation>
    <scope>NUCLEOTIDE SEQUENCE [LARGE SCALE GENOMIC DNA]</scope>
    <source>
        <strain evidence="3">ATCC 35091 / DSM 1616 / JCM 8930 / NBRC 15331 / P1</strain>
    </source>
</reference>
<organism evidence="2 3">
    <name type="scientific">Saccharolobus solfataricus</name>
    <name type="common">Sulfolobus solfataricus</name>
    <dbReference type="NCBI Taxonomy" id="2287"/>
    <lineage>
        <taxon>Archaea</taxon>
        <taxon>Thermoproteota</taxon>
        <taxon>Thermoprotei</taxon>
        <taxon>Sulfolobales</taxon>
        <taxon>Sulfolobaceae</taxon>
        <taxon>Saccharolobus</taxon>
    </lineage>
</organism>
<keyword evidence="1" id="KW-0472">Membrane</keyword>
<dbReference type="AlphaFoldDB" id="A0A157T105"/>
<gene>
    <name evidence="2" type="ORF">SSOP1_1488</name>
</gene>
<dbReference type="RefSeq" id="WP_010923362.1">
    <property type="nucleotide sequence ID" value="NZ_LT549890.1"/>
</dbReference>
<keyword evidence="1" id="KW-1133">Transmembrane helix</keyword>
<evidence type="ECO:0000256" key="1">
    <source>
        <dbReference type="SAM" id="Phobius"/>
    </source>
</evidence>
<keyword evidence="1" id="KW-0812">Transmembrane</keyword>
<feature type="transmembrane region" description="Helical" evidence="1">
    <location>
        <begin position="588"/>
        <end position="609"/>
    </location>
</feature>
<sequence length="613" mass="67767">MSYRTLLSIIVIILVMISSFSILCIIISNAEITINNNITDSNNIYMAPNFFGADPAMIFPYNSTMLGIILAGGGGPELSVSQVYNLSYPYNQVMFNYPENGPLELNMSYDNWSIHEISFIALPTVDVYPTKIYNSSLYLGKGLLSATYKNIAIIIISYKDFSKYNITLSQYPSHILQGTDGIGLFIIPLQALPWVYGKSVNSSVIQQTYIFQNETNLIINGNDFGSLTQLGLYDELSSTVQTLEFLNTTSPYSSILIDSINNTIEAMANRFTIDNQTIDNSIIDLAYSSSTLTPGEQEFYAYIVSFGGNITTKIESEIYSILPKLVNLIQYPSISNQSPTTIVSVFNVLNRSATKVPGVVYGLLYNSTGLISKSIMNSNGELVFNVSPGTYVLYVYHYPNLGLNYTEYWGQIRIDVRSGINKYNFTRVEPWIYNIIDTSIDSQFKISVKIINPLNQTVSGQLYLWISNGIASSASAPTFESQLLLNPGVNSINYTYTASSSGSYYVYAVLKSFVLNPEGEPITTDQYNWTSMGGINISNTPTQTVTTTFTVTQTTVNRQTITSTVTQTSEGTTTVVVVNKSLSAGAELLIITISIIIIVIMGIIIILFLRRSK</sequence>
<accession>A0A157T105</accession>
<dbReference type="EMBL" id="LT549890">
    <property type="protein sequence ID" value="SAI85042.1"/>
    <property type="molecule type" value="Genomic_DNA"/>
</dbReference>
<protein>
    <recommendedName>
        <fullName evidence="4">Thermopsin</fullName>
    </recommendedName>
</protein>
<dbReference type="GeneID" id="1454388"/>
<name>A0A157T105_SACSO</name>
<dbReference type="GeneID" id="27427741"/>